<organism evidence="2 3">
    <name type="scientific">Aristolochia fimbriata</name>
    <name type="common">White veined hardy Dutchman's pipe vine</name>
    <dbReference type="NCBI Taxonomy" id="158543"/>
    <lineage>
        <taxon>Eukaryota</taxon>
        <taxon>Viridiplantae</taxon>
        <taxon>Streptophyta</taxon>
        <taxon>Embryophyta</taxon>
        <taxon>Tracheophyta</taxon>
        <taxon>Spermatophyta</taxon>
        <taxon>Magnoliopsida</taxon>
        <taxon>Magnoliidae</taxon>
        <taxon>Piperales</taxon>
        <taxon>Aristolochiaceae</taxon>
        <taxon>Aristolochia</taxon>
    </lineage>
</organism>
<protein>
    <submittedName>
        <fullName evidence="2">Uncharacterized protein</fullName>
    </submittedName>
</protein>
<dbReference type="EMBL" id="JAINDJ010000007">
    <property type="protein sequence ID" value="KAG9442869.1"/>
    <property type="molecule type" value="Genomic_DNA"/>
</dbReference>
<evidence type="ECO:0000313" key="2">
    <source>
        <dbReference type="EMBL" id="KAG9442869.1"/>
    </source>
</evidence>
<evidence type="ECO:0000256" key="1">
    <source>
        <dbReference type="SAM" id="MobiDB-lite"/>
    </source>
</evidence>
<proteinExistence type="predicted"/>
<keyword evidence="3" id="KW-1185">Reference proteome</keyword>
<name>A0AAV7E3W3_ARIFI</name>
<gene>
    <name evidence="2" type="ORF">H6P81_018723</name>
</gene>
<dbReference type="Proteomes" id="UP000825729">
    <property type="component" value="Unassembled WGS sequence"/>
</dbReference>
<dbReference type="AlphaFoldDB" id="A0AAV7E3W3"/>
<accession>A0AAV7E3W3</accession>
<comment type="caution">
    <text evidence="2">The sequence shown here is derived from an EMBL/GenBank/DDBJ whole genome shotgun (WGS) entry which is preliminary data.</text>
</comment>
<evidence type="ECO:0000313" key="3">
    <source>
        <dbReference type="Proteomes" id="UP000825729"/>
    </source>
</evidence>
<reference evidence="2 3" key="1">
    <citation type="submission" date="2021-07" db="EMBL/GenBank/DDBJ databases">
        <title>The Aristolochia fimbriata genome: insights into angiosperm evolution, floral development and chemical biosynthesis.</title>
        <authorList>
            <person name="Jiao Y."/>
        </authorList>
    </citation>
    <scope>NUCLEOTIDE SEQUENCE [LARGE SCALE GENOMIC DNA]</scope>
    <source>
        <strain evidence="2">IBCAS-2021</strain>
        <tissue evidence="2">Leaf</tissue>
    </source>
</reference>
<sequence length="73" mass="7772">MSAPMTMTTKRDAEGETLRNDSGERTRVSGEKPRATVLGGPEAPNAALHFAAVLLVRTNGVHRRAEPDSRTAG</sequence>
<feature type="compositionally biased region" description="Basic and acidic residues" evidence="1">
    <location>
        <begin position="9"/>
        <end position="34"/>
    </location>
</feature>
<feature type="region of interest" description="Disordered" evidence="1">
    <location>
        <begin position="1"/>
        <end position="42"/>
    </location>
</feature>